<evidence type="ECO:0000256" key="1">
    <source>
        <dbReference type="ARBA" id="ARBA00004141"/>
    </source>
</evidence>
<dbReference type="InterPro" id="IPR003593">
    <property type="entry name" value="AAA+_ATPase"/>
</dbReference>
<evidence type="ECO:0000256" key="3">
    <source>
        <dbReference type="ARBA" id="ARBA00022741"/>
    </source>
</evidence>
<dbReference type="InterPro" id="IPR003439">
    <property type="entry name" value="ABC_transporter-like_ATP-bd"/>
</dbReference>
<accession>A0A9D4T171</accession>
<dbReference type="EMBL" id="JABSTV010001249">
    <property type="protein sequence ID" value="KAH7962532.1"/>
    <property type="molecule type" value="Genomic_DNA"/>
</dbReference>
<feature type="transmembrane region" description="Helical" evidence="8">
    <location>
        <begin position="1043"/>
        <end position="1070"/>
    </location>
</feature>
<dbReference type="Gene3D" id="3.40.50.300">
    <property type="entry name" value="P-loop containing nucleotide triphosphate hydrolases"/>
    <property type="match status" value="2"/>
</dbReference>
<keyword evidence="6 8" id="KW-0472">Membrane</keyword>
<keyword evidence="5 8" id="KW-1133">Transmembrane helix</keyword>
<dbReference type="VEuPathDB" id="VectorBase:RSAN_054383"/>
<dbReference type="SMART" id="SM00382">
    <property type="entry name" value="AAA"/>
    <property type="match status" value="2"/>
</dbReference>
<feature type="transmembrane region" description="Helical" evidence="8">
    <location>
        <begin position="1082"/>
        <end position="1105"/>
    </location>
</feature>
<dbReference type="PROSITE" id="PS50893">
    <property type="entry name" value="ABC_TRANSPORTER_2"/>
    <property type="match status" value="2"/>
</dbReference>
<dbReference type="InterPro" id="IPR027417">
    <property type="entry name" value="P-loop_NTPase"/>
</dbReference>
<feature type="transmembrane region" description="Helical" evidence="8">
    <location>
        <begin position="287"/>
        <end position="313"/>
    </location>
</feature>
<feature type="region of interest" description="Disordered" evidence="7">
    <location>
        <begin position="1311"/>
        <end position="1354"/>
    </location>
</feature>
<evidence type="ECO:0000256" key="6">
    <source>
        <dbReference type="ARBA" id="ARBA00023136"/>
    </source>
</evidence>
<dbReference type="VEuPathDB" id="VectorBase:RSAN_039633"/>
<feature type="transmembrane region" description="Helical" evidence="8">
    <location>
        <begin position="244"/>
        <end position="267"/>
    </location>
</feature>
<dbReference type="PROSITE" id="PS00211">
    <property type="entry name" value="ABC_TRANSPORTER_1"/>
    <property type="match status" value="1"/>
</dbReference>
<keyword evidence="2 8" id="KW-0812">Transmembrane</keyword>
<dbReference type="InterPro" id="IPR013525">
    <property type="entry name" value="ABC2_TM"/>
</dbReference>
<keyword evidence="4" id="KW-0067">ATP-binding</keyword>
<evidence type="ECO:0000259" key="9">
    <source>
        <dbReference type="PROSITE" id="PS50893"/>
    </source>
</evidence>
<dbReference type="SUPFAM" id="SSF52540">
    <property type="entry name" value="P-loop containing nucleoside triphosphate hydrolases"/>
    <property type="match status" value="2"/>
</dbReference>
<evidence type="ECO:0000313" key="11">
    <source>
        <dbReference type="Proteomes" id="UP000821837"/>
    </source>
</evidence>
<feature type="transmembrane region" description="Helical" evidence="8">
    <location>
        <begin position="325"/>
        <end position="346"/>
    </location>
</feature>
<proteinExistence type="predicted"/>
<dbReference type="Pfam" id="PF00005">
    <property type="entry name" value="ABC_tran"/>
    <property type="match status" value="2"/>
</dbReference>
<dbReference type="PANTHER" id="PTHR19229:SF250">
    <property type="entry name" value="ABC TRANSPORTER DOMAIN-CONTAINING PROTEIN-RELATED"/>
    <property type="match status" value="1"/>
</dbReference>
<dbReference type="FunFam" id="3.40.50.300:FF:000436">
    <property type="entry name" value="ATP binding cassette subfamily A member 9"/>
    <property type="match status" value="1"/>
</dbReference>
<dbReference type="InterPro" id="IPR017871">
    <property type="entry name" value="ABC_transporter-like_CS"/>
</dbReference>
<dbReference type="Pfam" id="PF12698">
    <property type="entry name" value="ABC2_membrane_3"/>
    <property type="match status" value="2"/>
</dbReference>
<feature type="transmembrane region" description="Helical" evidence="8">
    <location>
        <begin position="1005"/>
        <end position="1023"/>
    </location>
</feature>
<evidence type="ECO:0000313" key="10">
    <source>
        <dbReference type="EMBL" id="KAH7962532.1"/>
    </source>
</evidence>
<evidence type="ECO:0000256" key="7">
    <source>
        <dbReference type="SAM" id="MobiDB-lite"/>
    </source>
</evidence>
<comment type="caution">
    <text evidence="10">The sequence shown here is derived from an EMBL/GenBank/DDBJ whole genome shotgun (WGS) entry which is preliminary data.</text>
</comment>
<evidence type="ECO:0000256" key="5">
    <source>
        <dbReference type="ARBA" id="ARBA00022989"/>
    </source>
</evidence>
<evidence type="ECO:0000256" key="8">
    <source>
        <dbReference type="SAM" id="Phobius"/>
    </source>
</evidence>
<gene>
    <name evidence="10" type="ORF">HPB52_016719</name>
</gene>
<dbReference type="Proteomes" id="UP000821837">
    <property type="component" value="Chromosome 3"/>
</dbReference>
<dbReference type="InterPro" id="IPR026082">
    <property type="entry name" value="ABCA"/>
</dbReference>
<feature type="compositionally biased region" description="Polar residues" evidence="7">
    <location>
        <begin position="1337"/>
        <end position="1346"/>
    </location>
</feature>
<comment type="subcellular location">
    <subcellularLocation>
        <location evidence="1">Membrane</location>
        <topology evidence="1">Multi-pass membrane protein</topology>
    </subcellularLocation>
</comment>
<dbReference type="GO" id="GO:0016887">
    <property type="term" value="F:ATP hydrolysis activity"/>
    <property type="evidence" value="ECO:0007669"/>
    <property type="project" value="InterPro"/>
</dbReference>
<keyword evidence="3" id="KW-0547">Nucleotide-binding</keyword>
<protein>
    <recommendedName>
        <fullName evidence="9">ABC transporter domain-containing protein</fullName>
    </recommendedName>
</protein>
<name>A0A9D4T171_RHISA</name>
<feature type="domain" description="ABC transporter" evidence="9">
    <location>
        <begin position="1360"/>
        <end position="1597"/>
    </location>
</feature>
<dbReference type="GO" id="GO:0005319">
    <property type="term" value="F:lipid transporter activity"/>
    <property type="evidence" value="ECO:0007669"/>
    <property type="project" value="TreeGrafter"/>
</dbReference>
<sequence>MAALHHSASPWRQLLMVLWKNIYITRMQRHYTTTLLEIVLMVVLLLGIQEDAVTREPLLRRGDTYFRPISTYTYWNTQPDMAQINQVYFAPVENKYLARLTHDAMADLRVAHLTGFATEKELVAAMRLRNGTPVHTVALLYTDVAPGDRDGVPVSLHVNFFGGRLPFDVHVKYPQRLLSQPEGPSKEERFPEMNTLLPIMGALQQRHLEYQATLHNRSMGRMHPVQLQRFPYPAYIEHQDTRNYALVLTRFCVGMLVPFAVFVARLSDEKVTGMKEMLRVVGLNDCVYWVSHYISGFFMHLIIVTLMLLILCVKRNEEGRAFIQFSDPLLVFSHTAVAAAMLYWTFSCLMPFLALENAGGQGYHFIKRSHKLATSIFPGMSLHWSFRVLERFEKFVPYGANWSNFASRAATPDNVTLAEIVFVGLMCDCFIVAAVWYLDNVMPIGPGIAKPVLYPFKDYDGEEAVHDVSLRIFNNQITVLLGHNGAGKTTLLNMITGFANSTSGNVLVGGYDVTTCTKDARESIAYCAQDNILFDDLTVEEHLVFFAVVKGTPYDGVRLEVVTLLHDTGLIHYRSDRAVTLSLGQQRRLCAALAIVSKPKVIILDEPTSNMDPEGRREMWELLLKIRRSCAVFLTTQHLDEADVLGDRIIIIANGIIRCIGSPTFLKHRFCTGYRMLVYKHHTCDVPRIETLLRKYAPKVKLQSDSINEAVFHLGQIPSTKRIISMFRDIEKYSSNLGIESLGLTVTSLEDVLICVAEEHHVHHHKLTQITKCDASLIETKETLVGVMASTVSSNPGFARRMWALICKRATCVSRQLKIPLFSWLLPMMLLWLLFTFEDVALHRNAIVVEHVGNTLSYSFVELVGKANGFAQVRQGGVFYIDYILPMIRPHVTTVDIISPDENVDKWLLGLAKDDLRHYVFMTHFGLQLLEQGRTVLWYNGEIQHMALLVMTLFNNGRLHSVTGESDALFSFEVTVLDGADVGDEEEVASQGAYRQLLPKILRSIFFPMVSSLMCSNFVLFPITERVLQVKHLHTIAGIGPFLYWITNFLWDFMFYMGTAIFILPPIAYFHADSLDFNYIQLIFILNILHGYAVLPFIYICSFFFDNPGFGSSALAISTFVISSLCCMGAVFMEHYAETLNNVPLTVFIETILQSARLLPSYSYSRGMTKVLQLATENAVCRRGGDDLESACQEKTVAFKMSLQQCCKHIADPDPYGYAIGPLDVHWYSAFYEVLTLFLEGPLLFGLLVFADYYLLRHLDRNLSAPEAENNLRLLVPPAEQGVAPTLSLSKTKQHEDTDVVNEDKLVANLVQCPPKPSPAEQATPSQPSKPPPQIRMQAQKQLQTPSPAPDSTRPAMAVYRLHKAYGYLEGHTVLQGLSFSVRSSECFGLLGVNGAGKTTTFKILTGEILPHEGDAYIGNVSVVRNVYEFQGFLGYCPQSNALLDALTGIETLMLYIRLRGIPVTKEYVDTLLEIFSLDDIGDHLVSTYSAGNRRKLSLCVSLIGMPRMLLLDEPYSGLGTLSRKRIVHYISSLQKRTKISIVLSSHSMLWSEMFTRMARIKKRFKLQDFYIADTSLEQIFLSVTRKEASEAAAAAMLRTHNPSGTSLGI</sequence>
<reference evidence="10" key="2">
    <citation type="submission" date="2021-09" db="EMBL/GenBank/DDBJ databases">
        <authorList>
            <person name="Jia N."/>
            <person name="Wang J."/>
            <person name="Shi W."/>
            <person name="Du L."/>
            <person name="Sun Y."/>
            <person name="Zhan W."/>
            <person name="Jiang J."/>
            <person name="Wang Q."/>
            <person name="Zhang B."/>
            <person name="Ji P."/>
            <person name="Sakyi L.B."/>
            <person name="Cui X."/>
            <person name="Yuan T."/>
            <person name="Jiang B."/>
            <person name="Yang W."/>
            <person name="Lam T.T.-Y."/>
            <person name="Chang Q."/>
            <person name="Ding S."/>
            <person name="Wang X."/>
            <person name="Zhu J."/>
            <person name="Ruan X."/>
            <person name="Zhao L."/>
            <person name="Wei J."/>
            <person name="Que T."/>
            <person name="Du C."/>
            <person name="Cheng J."/>
            <person name="Dai P."/>
            <person name="Han X."/>
            <person name="Huang E."/>
            <person name="Gao Y."/>
            <person name="Liu J."/>
            <person name="Shao H."/>
            <person name="Ye R."/>
            <person name="Li L."/>
            <person name="Wei W."/>
            <person name="Wang X."/>
            <person name="Wang C."/>
            <person name="Huo Q."/>
            <person name="Li W."/>
            <person name="Guo W."/>
            <person name="Chen H."/>
            <person name="Chen S."/>
            <person name="Zhou L."/>
            <person name="Zhou L."/>
            <person name="Ni X."/>
            <person name="Tian J."/>
            <person name="Zhou Y."/>
            <person name="Sheng Y."/>
            <person name="Liu T."/>
            <person name="Pan Y."/>
            <person name="Xia L."/>
            <person name="Li J."/>
            <person name="Zhao F."/>
            <person name="Cao W."/>
        </authorList>
    </citation>
    <scope>NUCLEOTIDE SEQUENCE</scope>
    <source>
        <strain evidence="10">Rsan-2018</strain>
        <tissue evidence="10">Larvae</tissue>
    </source>
</reference>
<organism evidence="10 11">
    <name type="scientific">Rhipicephalus sanguineus</name>
    <name type="common">Brown dog tick</name>
    <name type="synonym">Ixodes sanguineus</name>
    <dbReference type="NCBI Taxonomy" id="34632"/>
    <lineage>
        <taxon>Eukaryota</taxon>
        <taxon>Metazoa</taxon>
        <taxon>Ecdysozoa</taxon>
        <taxon>Arthropoda</taxon>
        <taxon>Chelicerata</taxon>
        <taxon>Arachnida</taxon>
        <taxon>Acari</taxon>
        <taxon>Parasitiformes</taxon>
        <taxon>Ixodida</taxon>
        <taxon>Ixodoidea</taxon>
        <taxon>Ixodidae</taxon>
        <taxon>Rhipicephalinae</taxon>
        <taxon>Rhipicephalus</taxon>
        <taxon>Rhipicephalus</taxon>
    </lineage>
</organism>
<reference evidence="10" key="1">
    <citation type="journal article" date="2020" name="Cell">
        <title>Large-Scale Comparative Analyses of Tick Genomes Elucidate Their Genetic Diversity and Vector Capacities.</title>
        <authorList>
            <consortium name="Tick Genome and Microbiome Consortium (TIGMIC)"/>
            <person name="Jia N."/>
            <person name="Wang J."/>
            <person name="Shi W."/>
            <person name="Du L."/>
            <person name="Sun Y."/>
            <person name="Zhan W."/>
            <person name="Jiang J.F."/>
            <person name="Wang Q."/>
            <person name="Zhang B."/>
            <person name="Ji P."/>
            <person name="Bell-Sakyi L."/>
            <person name="Cui X.M."/>
            <person name="Yuan T.T."/>
            <person name="Jiang B.G."/>
            <person name="Yang W.F."/>
            <person name="Lam T.T."/>
            <person name="Chang Q.C."/>
            <person name="Ding S.J."/>
            <person name="Wang X.J."/>
            <person name="Zhu J.G."/>
            <person name="Ruan X.D."/>
            <person name="Zhao L."/>
            <person name="Wei J.T."/>
            <person name="Ye R.Z."/>
            <person name="Que T.C."/>
            <person name="Du C.H."/>
            <person name="Zhou Y.H."/>
            <person name="Cheng J.X."/>
            <person name="Dai P.F."/>
            <person name="Guo W.B."/>
            <person name="Han X.H."/>
            <person name="Huang E.J."/>
            <person name="Li L.F."/>
            <person name="Wei W."/>
            <person name="Gao Y.C."/>
            <person name="Liu J.Z."/>
            <person name="Shao H.Z."/>
            <person name="Wang X."/>
            <person name="Wang C.C."/>
            <person name="Yang T.C."/>
            <person name="Huo Q.B."/>
            <person name="Li W."/>
            <person name="Chen H.Y."/>
            <person name="Chen S.E."/>
            <person name="Zhou L.G."/>
            <person name="Ni X.B."/>
            <person name="Tian J.H."/>
            <person name="Sheng Y."/>
            <person name="Liu T."/>
            <person name="Pan Y.S."/>
            <person name="Xia L.Y."/>
            <person name="Li J."/>
            <person name="Zhao F."/>
            <person name="Cao W.C."/>
        </authorList>
    </citation>
    <scope>NUCLEOTIDE SEQUENCE</scope>
    <source>
        <strain evidence="10">Rsan-2018</strain>
    </source>
</reference>
<dbReference type="GO" id="GO:0140359">
    <property type="term" value="F:ABC-type transporter activity"/>
    <property type="evidence" value="ECO:0007669"/>
    <property type="project" value="InterPro"/>
</dbReference>
<keyword evidence="11" id="KW-1185">Reference proteome</keyword>
<dbReference type="GO" id="GO:0016020">
    <property type="term" value="C:membrane"/>
    <property type="evidence" value="ECO:0007669"/>
    <property type="project" value="UniProtKB-SubCell"/>
</dbReference>
<dbReference type="PANTHER" id="PTHR19229">
    <property type="entry name" value="ATP-BINDING CASSETTE TRANSPORTER SUBFAMILY A ABCA"/>
    <property type="match status" value="1"/>
</dbReference>
<feature type="transmembrane region" description="Helical" evidence="8">
    <location>
        <begin position="1111"/>
        <end position="1132"/>
    </location>
</feature>
<dbReference type="CDD" id="cd03263">
    <property type="entry name" value="ABC_subfamily_A"/>
    <property type="match status" value="1"/>
</dbReference>
<evidence type="ECO:0000256" key="4">
    <source>
        <dbReference type="ARBA" id="ARBA00022840"/>
    </source>
</evidence>
<dbReference type="GO" id="GO:0005524">
    <property type="term" value="F:ATP binding"/>
    <property type="evidence" value="ECO:0007669"/>
    <property type="project" value="UniProtKB-KW"/>
</dbReference>
<feature type="domain" description="ABC transporter" evidence="9">
    <location>
        <begin position="448"/>
        <end position="679"/>
    </location>
</feature>
<evidence type="ECO:0000256" key="2">
    <source>
        <dbReference type="ARBA" id="ARBA00022692"/>
    </source>
</evidence>